<sequence length="207" mass="22660">MTLWMGQDGFDYSFQMDYAQAWDHTLAALAEVADHTPDIDIALEYKPNEPRAFALMPDAATTLLAIKDVGRRNMGVTLDFVHVLYADERPAFAAALVARHSRILGVHLNDGYGKWDNGLMVGAVHPIQTIELLVELERAGYDGAIYFDTLPDHSGLDPVEEARTNIAVVQKLRAIAACLVNDTALQTAIARQDAPMAMPLVQGVMLA</sequence>
<dbReference type="EMBL" id="CP143423">
    <property type="protein sequence ID" value="WVX48536.1"/>
    <property type="molecule type" value="Genomic_DNA"/>
</dbReference>
<proteinExistence type="predicted"/>
<keyword evidence="3" id="KW-1185">Reference proteome</keyword>
<dbReference type="Pfam" id="PF01261">
    <property type="entry name" value="AP_endonuc_2"/>
    <property type="match status" value="1"/>
</dbReference>
<dbReference type="InterPro" id="IPR013022">
    <property type="entry name" value="Xyl_isomerase-like_TIM-brl"/>
</dbReference>
<dbReference type="EC" id="5.3.1.-" evidence="2"/>
<keyword evidence="2" id="KW-0413">Isomerase</keyword>
<evidence type="ECO:0000313" key="3">
    <source>
        <dbReference type="Proteomes" id="UP001318682"/>
    </source>
</evidence>
<gene>
    <name evidence="2" type="primary">apsI</name>
    <name evidence="2" type="ORF">ROLI_016170</name>
</gene>
<organism evidence="2 3">
    <name type="scientific">Roseobacter fucihabitans</name>
    <dbReference type="NCBI Taxonomy" id="1537242"/>
    <lineage>
        <taxon>Bacteria</taxon>
        <taxon>Pseudomonadati</taxon>
        <taxon>Pseudomonadota</taxon>
        <taxon>Alphaproteobacteria</taxon>
        <taxon>Rhodobacterales</taxon>
        <taxon>Roseobacteraceae</taxon>
        <taxon>Roseobacter</taxon>
    </lineage>
</organism>
<dbReference type="SUPFAM" id="SSF51658">
    <property type="entry name" value="Xylose isomerase-like"/>
    <property type="match status" value="1"/>
</dbReference>
<reference evidence="3" key="2">
    <citation type="submission" date="2024-01" db="EMBL/GenBank/DDBJ databases">
        <title>Roseobacter fucihabitans sp. nov., isolated from the brown alga Fucus spiralis.</title>
        <authorList>
            <person name="Hahnke S."/>
            <person name="Berger M."/>
            <person name="Schlingloff A."/>
            <person name="Athale I."/>
            <person name="Neumann-Schaal M."/>
            <person name="Adenaya A."/>
            <person name="Poehlein A."/>
            <person name="Daniel R."/>
            <person name="Pertersen J."/>
            <person name="Brinkhoff T."/>
        </authorList>
    </citation>
    <scope>NUCLEOTIDE SEQUENCE [LARGE SCALE GENOMIC DNA]</scope>
    <source>
        <strain evidence="3">B14</strain>
    </source>
</reference>
<evidence type="ECO:0000259" key="1">
    <source>
        <dbReference type="Pfam" id="PF01261"/>
    </source>
</evidence>
<dbReference type="InterPro" id="IPR036237">
    <property type="entry name" value="Xyl_isomerase-like_sf"/>
</dbReference>
<name>A0ABZ2BT92_9RHOB</name>
<dbReference type="Proteomes" id="UP001318682">
    <property type="component" value="Chromosome"/>
</dbReference>
<dbReference type="GO" id="GO:0016853">
    <property type="term" value="F:isomerase activity"/>
    <property type="evidence" value="ECO:0007669"/>
    <property type="project" value="UniProtKB-KW"/>
</dbReference>
<evidence type="ECO:0000313" key="2">
    <source>
        <dbReference type="EMBL" id="WVX48536.1"/>
    </source>
</evidence>
<feature type="domain" description="Xylose isomerase-like TIM barrel" evidence="1">
    <location>
        <begin position="16"/>
        <end position="170"/>
    </location>
</feature>
<dbReference type="Gene3D" id="3.20.20.150">
    <property type="entry name" value="Divalent-metal-dependent TIM barrel enzymes"/>
    <property type="match status" value="1"/>
</dbReference>
<protein>
    <submittedName>
        <fullName evidence="2">D-apiose isomerase</fullName>
        <ecNumber evidence="2">5.3.1.-</ecNumber>
    </submittedName>
</protein>
<accession>A0ABZ2BT92</accession>
<reference evidence="2 3" key="1">
    <citation type="submission" date="2015-07" db="EMBL/GenBank/DDBJ databases">
        <authorList>
            <person name="Voget S."/>
            <person name="Dogs M."/>
            <person name="Brinkhoff T.H."/>
            <person name="Daniel R."/>
        </authorList>
    </citation>
    <scope>NUCLEOTIDE SEQUENCE [LARGE SCALE GENOMIC DNA]</scope>
    <source>
        <strain evidence="2 3">B14</strain>
    </source>
</reference>